<protein>
    <submittedName>
        <fullName evidence="3">Uncharacterized protein</fullName>
    </submittedName>
</protein>
<dbReference type="AlphaFoldDB" id="A0AAN6IUF2"/>
<dbReference type="Proteomes" id="UP001161757">
    <property type="component" value="Unassembled WGS sequence"/>
</dbReference>
<feature type="transmembrane region" description="Helical" evidence="2">
    <location>
        <begin position="20"/>
        <end position="39"/>
    </location>
</feature>
<name>A0AAN6IUF2_EXODE</name>
<gene>
    <name evidence="3" type="ORF">HRR80_005080</name>
</gene>
<keyword evidence="2" id="KW-1133">Transmembrane helix</keyword>
<organism evidence="3 4">
    <name type="scientific">Exophiala dermatitidis</name>
    <name type="common">Black yeast-like fungus</name>
    <name type="synonym">Wangiella dermatitidis</name>
    <dbReference type="NCBI Taxonomy" id="5970"/>
    <lineage>
        <taxon>Eukaryota</taxon>
        <taxon>Fungi</taxon>
        <taxon>Dikarya</taxon>
        <taxon>Ascomycota</taxon>
        <taxon>Pezizomycotina</taxon>
        <taxon>Eurotiomycetes</taxon>
        <taxon>Chaetothyriomycetidae</taxon>
        <taxon>Chaetothyriales</taxon>
        <taxon>Herpotrichiellaceae</taxon>
        <taxon>Exophiala</taxon>
    </lineage>
</organism>
<feature type="region of interest" description="Disordered" evidence="1">
    <location>
        <begin position="55"/>
        <end position="82"/>
    </location>
</feature>
<accession>A0AAN6IUF2</accession>
<sequence length="208" mass="24404">MLRSALGQMPMDSISSCTLSAPLEIFGLVFTLLATFVLARKLSLHQKRPILPLYHSSDHRSPNMRCDRNANPGKKGRGGRRANRANAMSISYLLNDNKRKQPPRDKYDQEEAMFIWYHRIDLALPWSRVQQAFQQQFHEQRGKAGLQCKFYRILTSHHIEKVRAQRTPGEKRRPEDRAEWGVIAQTPYRYAWMLPLHRYQPPNPKRKQ</sequence>
<feature type="compositionally biased region" description="Basic and acidic residues" evidence="1">
    <location>
        <begin position="56"/>
        <end position="68"/>
    </location>
</feature>
<evidence type="ECO:0000313" key="4">
    <source>
        <dbReference type="Proteomes" id="UP001161757"/>
    </source>
</evidence>
<dbReference type="EMBL" id="JAJGCB010000009">
    <property type="protein sequence ID" value="KAJ8991022.1"/>
    <property type="molecule type" value="Genomic_DNA"/>
</dbReference>
<evidence type="ECO:0000256" key="1">
    <source>
        <dbReference type="SAM" id="MobiDB-lite"/>
    </source>
</evidence>
<keyword evidence="2" id="KW-0812">Transmembrane</keyword>
<reference evidence="3" key="1">
    <citation type="submission" date="2023-01" db="EMBL/GenBank/DDBJ databases">
        <title>Exophiala dermititidis isolated from Cystic Fibrosis Patient.</title>
        <authorList>
            <person name="Kurbessoian T."/>
            <person name="Crocker A."/>
            <person name="Murante D."/>
            <person name="Hogan D.A."/>
            <person name="Stajich J.E."/>
        </authorList>
    </citation>
    <scope>NUCLEOTIDE SEQUENCE</scope>
    <source>
        <strain evidence="3">Ex8</strain>
    </source>
</reference>
<proteinExistence type="predicted"/>
<evidence type="ECO:0000256" key="2">
    <source>
        <dbReference type="SAM" id="Phobius"/>
    </source>
</evidence>
<keyword evidence="2" id="KW-0472">Membrane</keyword>
<evidence type="ECO:0000313" key="3">
    <source>
        <dbReference type="EMBL" id="KAJ8991022.1"/>
    </source>
</evidence>
<comment type="caution">
    <text evidence="3">The sequence shown here is derived from an EMBL/GenBank/DDBJ whole genome shotgun (WGS) entry which is preliminary data.</text>
</comment>